<feature type="transmembrane region" description="Helical" evidence="1">
    <location>
        <begin position="29"/>
        <end position="52"/>
    </location>
</feature>
<keyword evidence="1" id="KW-1133">Transmembrane helix</keyword>
<proteinExistence type="predicted"/>
<organism evidence="2 3">
    <name type="scientific">Clostridium faecium</name>
    <dbReference type="NCBI Taxonomy" id="2762223"/>
    <lineage>
        <taxon>Bacteria</taxon>
        <taxon>Bacillati</taxon>
        <taxon>Bacillota</taxon>
        <taxon>Clostridia</taxon>
        <taxon>Eubacteriales</taxon>
        <taxon>Clostridiaceae</taxon>
        <taxon>Clostridium</taxon>
    </lineage>
</organism>
<dbReference type="RefSeq" id="WP_191740419.1">
    <property type="nucleotide sequence ID" value="NZ_JACSQB010000078.1"/>
</dbReference>
<name>A0ABR8YT73_9CLOT</name>
<accession>A0ABR8YT73</accession>
<keyword evidence="3" id="KW-1185">Reference proteome</keyword>
<dbReference type="EMBL" id="JACSQB010000078">
    <property type="protein sequence ID" value="MBD8047452.1"/>
    <property type="molecule type" value="Genomic_DNA"/>
</dbReference>
<evidence type="ECO:0000313" key="2">
    <source>
        <dbReference type="EMBL" id="MBD8047452.1"/>
    </source>
</evidence>
<comment type="caution">
    <text evidence="2">The sequence shown here is derived from an EMBL/GenBank/DDBJ whole genome shotgun (WGS) entry which is preliminary data.</text>
</comment>
<sequence>MTSFLIISLVIIILSSINLYRFKNDTAKVVSLVLSFIGILDFIVMVILILIFKK</sequence>
<evidence type="ECO:0000256" key="1">
    <source>
        <dbReference type="SAM" id="Phobius"/>
    </source>
</evidence>
<keyword evidence="1" id="KW-0812">Transmembrane</keyword>
<protein>
    <submittedName>
        <fullName evidence="2">Uncharacterized protein</fullName>
    </submittedName>
</protein>
<dbReference type="Proteomes" id="UP000627166">
    <property type="component" value="Unassembled WGS sequence"/>
</dbReference>
<reference evidence="2 3" key="1">
    <citation type="submission" date="2020-08" db="EMBL/GenBank/DDBJ databases">
        <title>A Genomic Blueprint of the Chicken Gut Microbiome.</title>
        <authorList>
            <person name="Gilroy R."/>
            <person name="Ravi A."/>
            <person name="Getino M."/>
            <person name="Pursley I."/>
            <person name="Horton D.L."/>
            <person name="Alikhan N.-F."/>
            <person name="Baker D."/>
            <person name="Gharbi K."/>
            <person name="Hall N."/>
            <person name="Watson M."/>
            <person name="Adriaenssens E.M."/>
            <person name="Foster-Nyarko E."/>
            <person name="Jarju S."/>
            <person name="Secka A."/>
            <person name="Antonio M."/>
            <person name="Oren A."/>
            <person name="Chaudhuri R."/>
            <person name="La Ragione R.M."/>
            <person name="Hildebrand F."/>
            <person name="Pallen M.J."/>
        </authorList>
    </citation>
    <scope>NUCLEOTIDE SEQUENCE [LARGE SCALE GENOMIC DNA]</scope>
    <source>
        <strain evidence="2 3">N37</strain>
    </source>
</reference>
<gene>
    <name evidence="2" type="ORF">H9637_10450</name>
</gene>
<evidence type="ECO:0000313" key="3">
    <source>
        <dbReference type="Proteomes" id="UP000627166"/>
    </source>
</evidence>
<keyword evidence="1" id="KW-0472">Membrane</keyword>